<dbReference type="Gramene" id="KOM41597">
    <property type="protein sequence ID" value="KOM41597"/>
    <property type="gene ID" value="LR48_Vigan04g179500"/>
</dbReference>
<feature type="compositionally biased region" description="Basic and acidic residues" evidence="1">
    <location>
        <begin position="236"/>
        <end position="296"/>
    </location>
</feature>
<feature type="region of interest" description="Disordered" evidence="1">
    <location>
        <begin position="81"/>
        <end position="117"/>
    </location>
</feature>
<sequence>MAAVIFTDRHWFLNRGIFRRGKKRWTLCLGFETGHIMIRLGLGSNIRNRFTPFTASEKKASGFASATSIAASASASAITAASVASPPPPPHPLHSPPRPPRPPRPPHPPPPQGPHPRAVLLRYRASIPAFSSLSLPPPPPQSSLPPSLLLLLRRALRIRHCHADILLQPPHLIGDCPLLCRALLFLRRRRLRDASPSSSSRALYGNGGRSGAGSAVVWFSCGRFVGVRKKRQWNGGREESKSERRREPGREARARGGESEGRGGKPRDRGGREGEPGEGRREGGRENQGRRECGGS</sequence>
<reference evidence="3" key="1">
    <citation type="journal article" date="2015" name="Proc. Natl. Acad. Sci. U.S.A.">
        <title>Genome sequencing of adzuki bean (Vigna angularis) provides insight into high starch and low fat accumulation and domestication.</title>
        <authorList>
            <person name="Yang K."/>
            <person name="Tian Z."/>
            <person name="Chen C."/>
            <person name="Luo L."/>
            <person name="Zhao B."/>
            <person name="Wang Z."/>
            <person name="Yu L."/>
            <person name="Li Y."/>
            <person name="Sun Y."/>
            <person name="Li W."/>
            <person name="Chen Y."/>
            <person name="Li Y."/>
            <person name="Zhang Y."/>
            <person name="Ai D."/>
            <person name="Zhao J."/>
            <person name="Shang C."/>
            <person name="Ma Y."/>
            <person name="Wu B."/>
            <person name="Wang M."/>
            <person name="Gao L."/>
            <person name="Sun D."/>
            <person name="Zhang P."/>
            <person name="Guo F."/>
            <person name="Wang W."/>
            <person name="Li Y."/>
            <person name="Wang J."/>
            <person name="Varshney R.K."/>
            <person name="Wang J."/>
            <person name="Ling H.Q."/>
            <person name="Wan P."/>
        </authorList>
    </citation>
    <scope>NUCLEOTIDE SEQUENCE</scope>
    <source>
        <strain evidence="3">cv. Jingnong 6</strain>
    </source>
</reference>
<gene>
    <name evidence="2" type="ORF">LR48_Vigan04g179500</name>
</gene>
<dbReference type="EMBL" id="CM003374">
    <property type="protein sequence ID" value="KOM41597.1"/>
    <property type="molecule type" value="Genomic_DNA"/>
</dbReference>
<dbReference type="Proteomes" id="UP000053144">
    <property type="component" value="Chromosome 4"/>
</dbReference>
<evidence type="ECO:0000256" key="1">
    <source>
        <dbReference type="SAM" id="MobiDB-lite"/>
    </source>
</evidence>
<accession>A0A0L9UGB5</accession>
<dbReference type="AlphaFoldDB" id="A0A0L9UGB5"/>
<evidence type="ECO:0000313" key="2">
    <source>
        <dbReference type="EMBL" id="KOM41597.1"/>
    </source>
</evidence>
<organism evidence="2 3">
    <name type="scientific">Phaseolus angularis</name>
    <name type="common">Azuki bean</name>
    <name type="synonym">Vigna angularis</name>
    <dbReference type="NCBI Taxonomy" id="3914"/>
    <lineage>
        <taxon>Eukaryota</taxon>
        <taxon>Viridiplantae</taxon>
        <taxon>Streptophyta</taxon>
        <taxon>Embryophyta</taxon>
        <taxon>Tracheophyta</taxon>
        <taxon>Spermatophyta</taxon>
        <taxon>Magnoliopsida</taxon>
        <taxon>eudicotyledons</taxon>
        <taxon>Gunneridae</taxon>
        <taxon>Pentapetalae</taxon>
        <taxon>rosids</taxon>
        <taxon>fabids</taxon>
        <taxon>Fabales</taxon>
        <taxon>Fabaceae</taxon>
        <taxon>Papilionoideae</taxon>
        <taxon>50 kb inversion clade</taxon>
        <taxon>NPAAA clade</taxon>
        <taxon>indigoferoid/millettioid clade</taxon>
        <taxon>Phaseoleae</taxon>
        <taxon>Vigna</taxon>
    </lineage>
</organism>
<feature type="region of interest" description="Disordered" evidence="1">
    <location>
        <begin position="232"/>
        <end position="296"/>
    </location>
</feature>
<name>A0A0L9UGB5_PHAAN</name>
<protein>
    <submittedName>
        <fullName evidence="2">Uncharacterized protein</fullName>
    </submittedName>
</protein>
<feature type="compositionally biased region" description="Pro residues" evidence="1">
    <location>
        <begin position="85"/>
        <end position="114"/>
    </location>
</feature>
<evidence type="ECO:0000313" key="3">
    <source>
        <dbReference type="Proteomes" id="UP000053144"/>
    </source>
</evidence>
<proteinExistence type="predicted"/>